<accession>A0A8X6QBY9</accession>
<dbReference type="Proteomes" id="UP000887013">
    <property type="component" value="Unassembled WGS sequence"/>
</dbReference>
<reference evidence="2" key="1">
    <citation type="submission" date="2020-08" db="EMBL/GenBank/DDBJ databases">
        <title>Multicomponent nature underlies the extraordinary mechanical properties of spider dragline silk.</title>
        <authorList>
            <person name="Kono N."/>
            <person name="Nakamura H."/>
            <person name="Mori M."/>
            <person name="Yoshida Y."/>
            <person name="Ohtoshi R."/>
            <person name="Malay A.D."/>
            <person name="Moran D.A.P."/>
            <person name="Tomita M."/>
            <person name="Numata K."/>
            <person name="Arakawa K."/>
        </authorList>
    </citation>
    <scope>NUCLEOTIDE SEQUENCE</scope>
</reference>
<name>A0A8X6QBY9_NEPPI</name>
<proteinExistence type="predicted"/>
<feature type="compositionally biased region" description="Basic and acidic residues" evidence="1">
    <location>
        <begin position="52"/>
        <end position="65"/>
    </location>
</feature>
<protein>
    <submittedName>
        <fullName evidence="2">Uncharacterized protein</fullName>
    </submittedName>
</protein>
<evidence type="ECO:0000313" key="3">
    <source>
        <dbReference type="Proteomes" id="UP000887013"/>
    </source>
</evidence>
<feature type="region of interest" description="Disordered" evidence="1">
    <location>
        <begin position="42"/>
        <end position="68"/>
    </location>
</feature>
<evidence type="ECO:0000256" key="1">
    <source>
        <dbReference type="SAM" id="MobiDB-lite"/>
    </source>
</evidence>
<keyword evidence="3" id="KW-1185">Reference proteome</keyword>
<organism evidence="2 3">
    <name type="scientific">Nephila pilipes</name>
    <name type="common">Giant wood spider</name>
    <name type="synonym">Nephila maculata</name>
    <dbReference type="NCBI Taxonomy" id="299642"/>
    <lineage>
        <taxon>Eukaryota</taxon>
        <taxon>Metazoa</taxon>
        <taxon>Ecdysozoa</taxon>
        <taxon>Arthropoda</taxon>
        <taxon>Chelicerata</taxon>
        <taxon>Arachnida</taxon>
        <taxon>Araneae</taxon>
        <taxon>Araneomorphae</taxon>
        <taxon>Entelegynae</taxon>
        <taxon>Araneoidea</taxon>
        <taxon>Nephilidae</taxon>
        <taxon>Nephila</taxon>
    </lineage>
</organism>
<dbReference type="AlphaFoldDB" id="A0A8X6QBY9"/>
<gene>
    <name evidence="2" type="ORF">NPIL_510431</name>
</gene>
<comment type="caution">
    <text evidence="2">The sequence shown here is derived from an EMBL/GenBank/DDBJ whole genome shotgun (WGS) entry which is preliminary data.</text>
</comment>
<sequence length="147" mass="16071">MPKIIFVGFVLVPRITRTKRRFAAIRPTLLFRVRGFRALVPPKRRPQNGERAPLEFRRGAPEKARPPRSCSFLCGHVDAKTSPPAWGPHFGGTPSPGRAPCGPIGALCSLRGRVIPKVVFGSKENFLTAIEESLGIFLTGIEESLGT</sequence>
<dbReference type="EMBL" id="BMAW01029693">
    <property type="protein sequence ID" value="GFU13250.1"/>
    <property type="molecule type" value="Genomic_DNA"/>
</dbReference>
<evidence type="ECO:0000313" key="2">
    <source>
        <dbReference type="EMBL" id="GFU13250.1"/>
    </source>
</evidence>